<dbReference type="EMBL" id="PISE01000037">
    <property type="protein sequence ID" value="PKG22647.1"/>
    <property type="molecule type" value="Genomic_DNA"/>
</dbReference>
<evidence type="ECO:0000313" key="2">
    <source>
        <dbReference type="Proteomes" id="UP000233375"/>
    </source>
</evidence>
<sequence>MRIRRRKETERKTDIAINLFKKGEVKEALKIAKTFRIGFSSEDRDKLVRAYECFVLYKVEQFCYSIYRTETVIVHIEQRLEVLE</sequence>
<reference evidence="1 2" key="1">
    <citation type="journal article" date="2003" name="Int. J. Syst. Evol. Microbiol.">
        <title>Bacillus nealsonii sp. nov., isolated from a spacecraft-assembly facility, whose spores are gamma-radiation resistant.</title>
        <authorList>
            <person name="Venkateswaran K."/>
            <person name="Kempf M."/>
            <person name="Chen F."/>
            <person name="Satomi M."/>
            <person name="Nicholson W."/>
            <person name="Kern R."/>
        </authorList>
    </citation>
    <scope>NUCLEOTIDE SEQUENCE [LARGE SCALE GENOMIC DNA]</scope>
    <source>
        <strain evidence="1 2">FO-92</strain>
    </source>
</reference>
<proteinExistence type="predicted"/>
<gene>
    <name evidence="1" type="ORF">CWS01_16080</name>
</gene>
<comment type="caution">
    <text evidence="1">The sequence shown here is derived from an EMBL/GenBank/DDBJ whole genome shotgun (WGS) entry which is preliminary data.</text>
</comment>
<keyword evidence="2" id="KW-1185">Reference proteome</keyword>
<dbReference type="AlphaFoldDB" id="A0A2N0YZF1"/>
<evidence type="ECO:0000313" key="1">
    <source>
        <dbReference type="EMBL" id="PKG22647.1"/>
    </source>
</evidence>
<organism evidence="1 2">
    <name type="scientific">Niallia nealsonii</name>
    <dbReference type="NCBI Taxonomy" id="115979"/>
    <lineage>
        <taxon>Bacteria</taxon>
        <taxon>Bacillati</taxon>
        <taxon>Bacillota</taxon>
        <taxon>Bacilli</taxon>
        <taxon>Bacillales</taxon>
        <taxon>Bacillaceae</taxon>
        <taxon>Niallia</taxon>
    </lineage>
</organism>
<dbReference type="Proteomes" id="UP000233375">
    <property type="component" value="Unassembled WGS sequence"/>
</dbReference>
<name>A0A2N0YZF1_9BACI</name>
<accession>A0A2N0YZF1</accession>
<protein>
    <submittedName>
        <fullName evidence="1">Uncharacterized protein</fullName>
    </submittedName>
</protein>